<feature type="transmembrane region" description="Helical" evidence="1">
    <location>
        <begin position="70"/>
        <end position="88"/>
    </location>
</feature>
<feature type="transmembrane region" description="Helical" evidence="1">
    <location>
        <begin position="161"/>
        <end position="182"/>
    </location>
</feature>
<accession>A0ABQ5MEW3</accession>
<keyword evidence="3" id="KW-1185">Reference proteome</keyword>
<keyword evidence="1" id="KW-1133">Transmembrane helix</keyword>
<gene>
    <name evidence="2" type="ORF">Y10_02810</name>
</gene>
<evidence type="ECO:0000313" key="2">
    <source>
        <dbReference type="EMBL" id="GLB47913.1"/>
    </source>
</evidence>
<keyword evidence="1" id="KW-0472">Membrane</keyword>
<reference evidence="2" key="1">
    <citation type="submission" date="2022-07" db="EMBL/GenBank/DDBJ databases">
        <title>Taxonomy of Novel Oxalotrophic and Methylotrophic Bacteria.</title>
        <authorList>
            <person name="Sahin N."/>
            <person name="Tani A."/>
        </authorList>
    </citation>
    <scope>NUCLEOTIDE SEQUENCE</scope>
    <source>
        <strain evidence="2">Y10</strain>
    </source>
</reference>
<evidence type="ECO:0000256" key="1">
    <source>
        <dbReference type="SAM" id="Phobius"/>
    </source>
</evidence>
<protein>
    <recommendedName>
        <fullName evidence="4">DUF2306 domain-containing protein</fullName>
    </recommendedName>
</protein>
<organism evidence="2 3">
    <name type="scientific">Neptunitalea lumnitzerae</name>
    <dbReference type="NCBI Taxonomy" id="2965509"/>
    <lineage>
        <taxon>Bacteria</taxon>
        <taxon>Pseudomonadati</taxon>
        <taxon>Bacteroidota</taxon>
        <taxon>Flavobacteriia</taxon>
        <taxon>Flavobacteriales</taxon>
        <taxon>Flavobacteriaceae</taxon>
        <taxon>Neptunitalea</taxon>
    </lineage>
</organism>
<feature type="transmembrane region" description="Helical" evidence="1">
    <location>
        <begin position="28"/>
        <end position="49"/>
    </location>
</feature>
<name>A0ABQ5MEW3_9FLAO</name>
<keyword evidence="1" id="KW-0812">Transmembrane</keyword>
<evidence type="ECO:0000313" key="3">
    <source>
        <dbReference type="Proteomes" id="UP001143543"/>
    </source>
</evidence>
<dbReference type="EMBL" id="BRVO01000001">
    <property type="protein sequence ID" value="GLB47913.1"/>
    <property type="molecule type" value="Genomic_DNA"/>
</dbReference>
<evidence type="ECO:0008006" key="4">
    <source>
        <dbReference type="Google" id="ProtNLM"/>
    </source>
</evidence>
<feature type="transmembrane region" description="Helical" evidence="1">
    <location>
        <begin position="135"/>
        <end position="155"/>
    </location>
</feature>
<proteinExistence type="predicted"/>
<dbReference type="InterPro" id="IPR018750">
    <property type="entry name" value="DUF2306_membrane"/>
</dbReference>
<dbReference type="Proteomes" id="UP001143543">
    <property type="component" value="Unassembled WGS sequence"/>
</dbReference>
<sequence>MVLITLQYIPLRYDVAFLNIKQQQIGNIHYKIAFFSHVYTSIFVLIAGIPQFSGYVRRKYATVHKNLGKAYILLILLVAAPSGLIMGIEANGGTSSKISFVLQAILWFVFTFIAYQKAKSKDWQQHKNFMLRSYALTLGAITLRWLKFALASTLALPPMDIYRIIAWAGWLLNLIVIELYILKTNKCSLV</sequence>
<comment type="caution">
    <text evidence="2">The sequence shown here is derived from an EMBL/GenBank/DDBJ whole genome shotgun (WGS) entry which is preliminary data.</text>
</comment>
<dbReference type="Pfam" id="PF10067">
    <property type="entry name" value="DUF2306"/>
    <property type="match status" value="1"/>
</dbReference>
<feature type="transmembrane region" description="Helical" evidence="1">
    <location>
        <begin position="94"/>
        <end position="115"/>
    </location>
</feature>